<dbReference type="Proteomes" id="UP000276194">
    <property type="component" value="Unassembled WGS sequence"/>
</dbReference>
<organism evidence="1 2">
    <name type="scientific">Pseudomonas amygdali pv. mori</name>
    <dbReference type="NCBI Taxonomy" id="34065"/>
    <lineage>
        <taxon>Bacteria</taxon>
        <taxon>Pseudomonadati</taxon>
        <taxon>Pseudomonadota</taxon>
        <taxon>Gammaproteobacteria</taxon>
        <taxon>Pseudomonadales</taxon>
        <taxon>Pseudomonadaceae</taxon>
        <taxon>Pseudomonas</taxon>
        <taxon>Pseudomonas amygdali</taxon>
    </lineage>
</organism>
<evidence type="ECO:0000313" key="2">
    <source>
        <dbReference type="Proteomes" id="UP000276194"/>
    </source>
</evidence>
<dbReference type="EMBL" id="RBTD01000438">
    <property type="protein sequence ID" value="RMT13046.1"/>
    <property type="molecule type" value="Genomic_DNA"/>
</dbReference>
<dbReference type="RefSeq" id="WP_122323143.1">
    <property type="nucleotide sequence ID" value="NZ_RBRD01000264.1"/>
</dbReference>
<name>A0A3M5IQ02_PSEA0</name>
<reference evidence="1 2" key="1">
    <citation type="submission" date="2018-08" db="EMBL/GenBank/DDBJ databases">
        <title>Recombination of ecologically and evolutionarily significant loci maintains genetic cohesion in the Pseudomonas syringae species complex.</title>
        <authorList>
            <person name="Dillon M."/>
            <person name="Thakur S."/>
            <person name="Almeida R.N.D."/>
            <person name="Weir B.S."/>
            <person name="Guttman D.S."/>
        </authorList>
    </citation>
    <scope>NUCLEOTIDE SEQUENCE [LARGE SCALE GENOMIC DNA]</scope>
    <source>
        <strain evidence="1 2">ICMP 6941</strain>
    </source>
</reference>
<accession>A0A3M5IQ02</accession>
<comment type="caution">
    <text evidence="1">The sequence shown here is derived from an EMBL/GenBank/DDBJ whole genome shotgun (WGS) entry which is preliminary data.</text>
</comment>
<dbReference type="AlphaFoldDB" id="A0A3M5IQ02"/>
<sequence>MRLGISTGFDQRYDCRTCEVEDMDRENLDRRTWRCKTCSEPVWVHLANEAGDSQLVERHPACELDTRDYIVLEHDISLGLFEVKDSKPAMGKGNKWYLAIEKNGYDIVERDKYYNCMPRG</sequence>
<protein>
    <submittedName>
        <fullName evidence="1">Uncharacterized protein</fullName>
    </submittedName>
</protein>
<evidence type="ECO:0000313" key="1">
    <source>
        <dbReference type="EMBL" id="RMT13046.1"/>
    </source>
</evidence>
<proteinExistence type="predicted"/>
<gene>
    <name evidence="1" type="ORF">ALP52_02119</name>
</gene>